<evidence type="ECO:0000313" key="12">
    <source>
        <dbReference type="EMBL" id="JAW07558.1"/>
    </source>
</evidence>
<feature type="region of interest" description="Disordered" evidence="6">
    <location>
        <begin position="1661"/>
        <end position="1700"/>
    </location>
</feature>
<feature type="compositionally biased region" description="Pro residues" evidence="6">
    <location>
        <begin position="1351"/>
        <end position="1361"/>
    </location>
</feature>
<feature type="domain" description="Xrn1 helical" evidence="8">
    <location>
        <begin position="271"/>
        <end position="585"/>
    </location>
</feature>
<dbReference type="GO" id="GO:0004534">
    <property type="term" value="F:5'-3' RNA exonuclease activity"/>
    <property type="evidence" value="ECO:0007669"/>
    <property type="project" value="TreeGrafter"/>
</dbReference>
<dbReference type="InterPro" id="IPR016494">
    <property type="entry name" value="5_3_exoribonuclease_1"/>
</dbReference>
<dbReference type="Pfam" id="PF03159">
    <property type="entry name" value="XRN_N"/>
    <property type="match status" value="1"/>
</dbReference>
<dbReference type="Gene3D" id="3.40.50.12390">
    <property type="match status" value="2"/>
</dbReference>
<evidence type="ECO:0000259" key="8">
    <source>
        <dbReference type="Pfam" id="PF17846"/>
    </source>
</evidence>
<dbReference type="Pfam" id="PF17846">
    <property type="entry name" value="XRN_M"/>
    <property type="match status" value="1"/>
</dbReference>
<evidence type="ECO:0000256" key="1">
    <source>
        <dbReference type="ARBA" id="ARBA00022722"/>
    </source>
</evidence>
<dbReference type="Pfam" id="PF18334">
    <property type="entry name" value="XRN1_D2_D3"/>
    <property type="match status" value="1"/>
</dbReference>
<dbReference type="Gene3D" id="2.170.260.40">
    <property type="match status" value="1"/>
</dbReference>
<dbReference type="GO" id="GO:0003723">
    <property type="term" value="F:RNA binding"/>
    <property type="evidence" value="ECO:0007669"/>
    <property type="project" value="UniProtKB-KW"/>
</dbReference>
<dbReference type="FunFam" id="3.40.50.12390:FF:000002">
    <property type="entry name" value="5'-3' exoribonuclease 1"/>
    <property type="match status" value="1"/>
</dbReference>
<reference evidence="12" key="1">
    <citation type="journal article" date="2018" name="PLoS Negl. Trop. Dis.">
        <title>An insight into the salivary gland and fat body transcriptome of Panstrongylus lignarius (Hemiptera: Heteroptera), the main vector of Chagas disease in Peru.</title>
        <authorList>
            <person name="Nevoa J.C."/>
            <person name="Mendes M.T."/>
            <person name="da Silva M.V."/>
            <person name="Soares S.C."/>
            <person name="Oliveira C.J.F."/>
            <person name="Ribeiro J.M.C."/>
        </authorList>
    </citation>
    <scope>NUCLEOTIDE SEQUENCE</scope>
</reference>
<dbReference type="Pfam" id="PF18129">
    <property type="entry name" value="SH3_12"/>
    <property type="match status" value="1"/>
</dbReference>
<feature type="region of interest" description="Disordered" evidence="6">
    <location>
        <begin position="1335"/>
        <end position="1392"/>
    </location>
</feature>
<dbReference type="GO" id="GO:0000956">
    <property type="term" value="P:nuclear-transcribed mRNA catabolic process"/>
    <property type="evidence" value="ECO:0007669"/>
    <property type="project" value="InterPro"/>
</dbReference>
<feature type="compositionally biased region" description="Basic residues" evidence="6">
    <location>
        <begin position="1676"/>
        <end position="1685"/>
    </location>
</feature>
<keyword evidence="3 5" id="KW-0269">Exonuclease</keyword>
<dbReference type="PANTHER" id="PTHR12341">
    <property type="entry name" value="5'-&gt;3' EXORIBONUCLEASE"/>
    <property type="match status" value="1"/>
</dbReference>
<dbReference type="Pfam" id="PF18332">
    <property type="entry name" value="XRN1_D1"/>
    <property type="match status" value="1"/>
</dbReference>
<feature type="compositionally biased region" description="Polar residues" evidence="6">
    <location>
        <begin position="1335"/>
        <end position="1348"/>
    </location>
</feature>
<dbReference type="GO" id="GO:0016075">
    <property type="term" value="P:rRNA catabolic process"/>
    <property type="evidence" value="ECO:0007669"/>
    <property type="project" value="TreeGrafter"/>
</dbReference>
<feature type="domain" description="5'-3' exoribonuclease 1 SH3-like" evidence="9">
    <location>
        <begin position="1084"/>
        <end position="1153"/>
    </location>
</feature>
<feature type="domain" description="Xrn1 N-terminal" evidence="7">
    <location>
        <begin position="1"/>
        <end position="226"/>
    </location>
</feature>
<accession>A0A224XCQ5</accession>
<dbReference type="InterPro" id="IPR047008">
    <property type="entry name" value="XRN1_SH3_sf"/>
</dbReference>
<keyword evidence="5" id="KW-0963">Cytoplasm</keyword>
<evidence type="ECO:0000259" key="10">
    <source>
        <dbReference type="Pfam" id="PF18332"/>
    </source>
</evidence>
<evidence type="ECO:0000256" key="4">
    <source>
        <dbReference type="ARBA" id="ARBA00038299"/>
    </source>
</evidence>
<feature type="domain" description="Exoribonuclease Xrn1 D2/D3" evidence="11">
    <location>
        <begin position="838"/>
        <end position="1053"/>
    </location>
</feature>
<name>A0A224XCQ5_9HEMI</name>
<dbReference type="Gene3D" id="2.30.30.750">
    <property type="match status" value="1"/>
</dbReference>
<dbReference type="InterPro" id="IPR047007">
    <property type="entry name" value="XRN1_D1_sf"/>
</dbReference>
<feature type="region of interest" description="Disordered" evidence="6">
    <location>
        <begin position="1247"/>
        <end position="1275"/>
    </location>
</feature>
<feature type="compositionally biased region" description="Low complexity" evidence="6">
    <location>
        <begin position="1564"/>
        <end position="1574"/>
    </location>
</feature>
<evidence type="ECO:0000259" key="9">
    <source>
        <dbReference type="Pfam" id="PF18129"/>
    </source>
</evidence>
<dbReference type="PIRSF" id="PIRSF006743">
    <property type="entry name" value="Exonuclease_Xnr1"/>
    <property type="match status" value="1"/>
</dbReference>
<dbReference type="InterPro" id="IPR004859">
    <property type="entry name" value="Xrn1_N"/>
</dbReference>
<feature type="domain" description="5'-3' exoribonuclease 1 D1" evidence="10">
    <location>
        <begin position="636"/>
        <end position="821"/>
    </location>
</feature>
<dbReference type="PANTHER" id="PTHR12341:SF7">
    <property type="entry name" value="5'-3' EXORIBONUCLEASE 1"/>
    <property type="match status" value="1"/>
</dbReference>
<organism evidence="12">
    <name type="scientific">Panstrongylus lignarius</name>
    <dbReference type="NCBI Taxonomy" id="156445"/>
    <lineage>
        <taxon>Eukaryota</taxon>
        <taxon>Metazoa</taxon>
        <taxon>Ecdysozoa</taxon>
        <taxon>Arthropoda</taxon>
        <taxon>Hexapoda</taxon>
        <taxon>Insecta</taxon>
        <taxon>Pterygota</taxon>
        <taxon>Neoptera</taxon>
        <taxon>Paraneoptera</taxon>
        <taxon>Hemiptera</taxon>
        <taxon>Heteroptera</taxon>
        <taxon>Panheteroptera</taxon>
        <taxon>Cimicomorpha</taxon>
        <taxon>Reduviidae</taxon>
        <taxon>Triatominae</taxon>
        <taxon>Panstrongylus</taxon>
    </lineage>
</organism>
<dbReference type="CDD" id="cd18673">
    <property type="entry name" value="PIN_XRN1-2-like"/>
    <property type="match status" value="1"/>
</dbReference>
<evidence type="ECO:0000259" key="11">
    <source>
        <dbReference type="Pfam" id="PF18334"/>
    </source>
</evidence>
<feature type="region of interest" description="Disordered" evidence="6">
    <location>
        <begin position="1564"/>
        <end position="1600"/>
    </location>
</feature>
<evidence type="ECO:0000256" key="6">
    <source>
        <dbReference type="SAM" id="MobiDB-lite"/>
    </source>
</evidence>
<dbReference type="EC" id="3.1.13.-" evidence="5"/>
<dbReference type="EMBL" id="GFTR01008868">
    <property type="protein sequence ID" value="JAW07558.1"/>
    <property type="molecule type" value="Transcribed_RNA"/>
</dbReference>
<feature type="compositionally biased region" description="Polar residues" evidence="6">
    <location>
        <begin position="1575"/>
        <end position="1600"/>
    </location>
</feature>
<dbReference type="InterPro" id="IPR027073">
    <property type="entry name" value="5_3_exoribonuclease"/>
</dbReference>
<evidence type="ECO:0000259" key="7">
    <source>
        <dbReference type="Pfam" id="PF03159"/>
    </source>
</evidence>
<dbReference type="InterPro" id="IPR040992">
    <property type="entry name" value="XRN1_D1"/>
</dbReference>
<dbReference type="GO" id="GO:0005634">
    <property type="term" value="C:nucleus"/>
    <property type="evidence" value="ECO:0007669"/>
    <property type="project" value="TreeGrafter"/>
</dbReference>
<feature type="compositionally biased region" description="Low complexity" evidence="6">
    <location>
        <begin position="1661"/>
        <end position="1673"/>
    </location>
</feature>
<keyword evidence="5" id="KW-0694">RNA-binding</keyword>
<comment type="similarity">
    <text evidence="4 5">Belongs to the 5'-3' exonuclease family.</text>
</comment>
<dbReference type="InterPro" id="IPR041106">
    <property type="entry name" value="XRN1_D2_D3"/>
</dbReference>
<keyword evidence="1 5" id="KW-0540">Nuclease</keyword>
<feature type="compositionally biased region" description="Low complexity" evidence="6">
    <location>
        <begin position="1362"/>
        <end position="1376"/>
    </location>
</feature>
<evidence type="ECO:0000256" key="2">
    <source>
        <dbReference type="ARBA" id="ARBA00022801"/>
    </source>
</evidence>
<dbReference type="InterPro" id="IPR041385">
    <property type="entry name" value="SH3_12"/>
</dbReference>
<dbReference type="Gene3D" id="1.25.40.1050">
    <property type="match status" value="1"/>
</dbReference>
<proteinExistence type="inferred from homology"/>
<keyword evidence="2 5" id="KW-0378">Hydrolase</keyword>
<sequence>MGVPKFFRYISERYPCLSEKLREFQIPEFDNLYLDMNGIIHVCSHPDDNPLQTIPEETIFKDIFYYIELMFRLIQPKKLFMMAVDGVAPRAKMNQQRGRRFRAAKDAELAAARVVANGACLAPEDRFDSNCITPGTEFMDRLHYQLKYFVIYKISTDKLWRRPKIILSGHDTPGEGEHKIMDYIRYLRTRDDWQPNTRHCLHGLDADLVMLGLCTHELHFSLLREEVKFGRNQKRPTNPEEISFELLHLSLMRDYLDLEFQALKKRLPFPYDLEKIIDDWVLMGFLVGNDFIPNLPSLHINENALHNLYQLYIEVLPTLGGYINEAGLLNLERFEKYMNKLAEFDFEHFKEIESDLKYFEAKTSKKMRRSTDSLNECVKSEELMNMINATKSALCDTEEDLIKWDDPDTEGDFMKEFTKFKAKYYMEKMHFKEVNEGMLQRQTECYIRAIQWNLHYYYHGCPSWSWHYPYHYAPFISDIKNFAELGQPEFELGRPFQPFQQLLGVLPPASRTILPEAFRQLMVSPESPILHFYPENFHTDLNGKQHDWEAIVLLPFIDQDVLVAAMEPYYQDLTGDEQRRNKHGPMGIYEYTSEDLGVREAPEYFPPVESNHAKETLIWLKEIKVPKDKLVWGLLPGARESFWYGFPTLKYIPFTGRLKEAKVQVFQQPSRGLNMILSLKGIRGADEDLEPANVKSVNLEEVARKYLGKEVYVGWPHLVKALVTCITNTSCKYTVSDDGEIMNSDLTKDEFYYWSMHGQELAVRHRNKLGIEIGNVDVVVFAKQLIGAKYEFSEKGEPIKKLNWASSATPYPLQTIVDDIKVLPCEKVCGGKPDYQVPLHVLFPKGQVAFLMRPELYGVEVKVQETCNKGTVVVDVQNQGEPNIDSLYELKEENYEHYYQGSVAAPMCDLGSSHLLSRITGTVLIQTSEIDPHAKVNIGLNLKFNKSNQEVVGYTKKVDGRYWNYSDKAIQLIKEYVNKFPDVIRYLCNNNEDVFKKKDFFNCDDADTKIQEITKWLADHPYSKAERRNFNSDILSEVVVKELEKIVKSDNWKNENTTVLEVKPGELLLPLSQLNLMEPDHNAVHQLLDRVVNIRECHPVKLGLKGFIIGIEGKEDEQATLYDILFDFPLINGFQLHTEDKRCYRLTRHAFINLSHGCRKHLNAGHNSTSKQEKRKAFTPKINIDSSSARFEDLKISAGNTSTPKASSTRPKVFNAKMEPNLRPDYSSGSNNVTKFFSAYRSPNFANTLGQIHHGNQNQQSPNRQGGGFQSHQQPNANSEFQAMWNHLQHQKVPSENITLLQPNTSPSTKLSTAANEQTNALRKILKLRDSVGTSQPANIINNNGGQIQPQQPPPPPPPPQSSSSSSSSSSQQHQPLRAEQHNALGRSPSQNQQKSCYHSHSCCAALINYCQRTGCAYPLYGYETNNATKAVSALICFPDGTQFRGQPAKDKLTAAENAACLTLKRLTEGKHFGGRQFVKFGGGATNLISNQQQSQPQQFHQQTIARLTNQMTDLPSPPHQWCQQQNKRENWRFQDPFQDNVQHRPSPSFSANSFVPLQAQVPRVQQNQHQQPNKSTNDNKATVSEQQQENSNKMTTTNSGGVIVLDKSSVTTPIQNENMKAGKKTLQIGGQQNPELPIVIGPQIFMADNKKIATGTTTGIITSQQQQPSQQTRKPFQKRTRSRLAARFSVPPTTPPSKE</sequence>
<evidence type="ECO:0000256" key="3">
    <source>
        <dbReference type="ARBA" id="ARBA00022839"/>
    </source>
</evidence>
<protein>
    <recommendedName>
        <fullName evidence="5">5'-3' exoribonuclease 1</fullName>
        <ecNumber evidence="5">3.1.13.-</ecNumber>
    </recommendedName>
</protein>
<dbReference type="GO" id="GO:0005737">
    <property type="term" value="C:cytoplasm"/>
    <property type="evidence" value="ECO:0007669"/>
    <property type="project" value="UniProtKB-SubCell"/>
</dbReference>
<comment type="subcellular location">
    <subcellularLocation>
        <location evidence="5">Cytoplasm</location>
    </subcellularLocation>
</comment>
<evidence type="ECO:0000256" key="5">
    <source>
        <dbReference type="PIRNR" id="PIRNR006743"/>
    </source>
</evidence>
<dbReference type="InterPro" id="IPR041412">
    <property type="entry name" value="Xrn1_helical"/>
</dbReference>